<gene>
    <name evidence="1" type="ORF">ACFSJT_12050</name>
</gene>
<sequence>MKKIILVVMIILISGCSSVRVVDSWKNETVLFFKPQKLLVLGVTQNLTARKIFEESLKEEFVSRNINAYESTMIFDESFTDSKKTEEEVNTMIKDLSEKGFDAVIITAVKGVDERRSYDRGYYTVGYSWTRFGGYYYRFQDVYYNPGYYDDYKVYHVETSIYNINEDDNKSLVWVGALDIVDPQGITTTVNEYVNAIIATLERERVITRL</sequence>
<dbReference type="Proteomes" id="UP001597344">
    <property type="component" value="Unassembled WGS sequence"/>
</dbReference>
<reference evidence="2" key="1">
    <citation type="journal article" date="2019" name="Int. J. Syst. Evol. Microbiol.">
        <title>The Global Catalogue of Microorganisms (GCM) 10K type strain sequencing project: providing services to taxonomists for standard genome sequencing and annotation.</title>
        <authorList>
            <consortium name="The Broad Institute Genomics Platform"/>
            <consortium name="The Broad Institute Genome Sequencing Center for Infectious Disease"/>
            <person name="Wu L."/>
            <person name="Ma J."/>
        </authorList>
    </citation>
    <scope>NUCLEOTIDE SEQUENCE [LARGE SCALE GENOMIC DNA]</scope>
    <source>
        <strain evidence="2">DT92</strain>
    </source>
</reference>
<comment type="caution">
    <text evidence="1">The sequence shown here is derived from an EMBL/GenBank/DDBJ whole genome shotgun (WGS) entry which is preliminary data.</text>
</comment>
<dbReference type="EMBL" id="JBHUHY010000013">
    <property type="protein sequence ID" value="MFD2187523.1"/>
    <property type="molecule type" value="Genomic_DNA"/>
</dbReference>
<keyword evidence="2" id="KW-1185">Reference proteome</keyword>
<protein>
    <recommendedName>
        <fullName evidence="3">DUF4136 domain-containing protein</fullName>
    </recommendedName>
</protein>
<evidence type="ECO:0008006" key="3">
    <source>
        <dbReference type="Google" id="ProtNLM"/>
    </source>
</evidence>
<proteinExistence type="predicted"/>
<dbReference type="RefSeq" id="WP_378320523.1">
    <property type="nucleotide sequence ID" value="NZ_JBHUHY010000013.1"/>
</dbReference>
<evidence type="ECO:0000313" key="2">
    <source>
        <dbReference type="Proteomes" id="UP001597344"/>
    </source>
</evidence>
<name>A0ABW5AWY4_9FLAO</name>
<organism evidence="1 2">
    <name type="scientific">Aquimarina celericrescens</name>
    <dbReference type="NCBI Taxonomy" id="1964542"/>
    <lineage>
        <taxon>Bacteria</taxon>
        <taxon>Pseudomonadati</taxon>
        <taxon>Bacteroidota</taxon>
        <taxon>Flavobacteriia</taxon>
        <taxon>Flavobacteriales</taxon>
        <taxon>Flavobacteriaceae</taxon>
        <taxon>Aquimarina</taxon>
    </lineage>
</organism>
<evidence type="ECO:0000313" key="1">
    <source>
        <dbReference type="EMBL" id="MFD2187523.1"/>
    </source>
</evidence>
<accession>A0ABW5AWY4</accession>
<dbReference type="PROSITE" id="PS51257">
    <property type="entry name" value="PROKAR_LIPOPROTEIN"/>
    <property type="match status" value="1"/>
</dbReference>